<comment type="similarity">
    <text evidence="8">Belongs to the two pore domain potassium channel (TC 1.A.1.8) family.</text>
</comment>
<dbReference type="AlphaFoldDB" id="A0A2G9UXT2"/>
<feature type="transmembrane region" description="Helical" evidence="10">
    <location>
        <begin position="160"/>
        <end position="181"/>
    </location>
</feature>
<dbReference type="Proteomes" id="UP000230423">
    <property type="component" value="Unassembled WGS sequence"/>
</dbReference>
<dbReference type="GO" id="GO:0030322">
    <property type="term" value="P:stabilization of membrane potential"/>
    <property type="evidence" value="ECO:0007669"/>
    <property type="project" value="TreeGrafter"/>
</dbReference>
<dbReference type="Gene3D" id="1.10.287.70">
    <property type="match status" value="2"/>
</dbReference>
<sequence>MLEIEHAKEALIWFLEHLNLTEVLNERTEDTPWTWLGSMFYAGQLYTTIGYGFPATSTAAGRVASIFYILFGIPIFLIILKRIYKSKDGTYENGGARKRDLELGPDQQRAIVDHPWSTPIFLTTSSTVGNNNKAARKEKMKVRIRTVGLGDIVFMNPDMMIFNFLLILIGLALLSMCFNLIQAALERLLNRLLEEYIEEIEKMAEIVVQDERMDEEVTPLELRMTGNLLALPMKKVTKDTGFLAEAKEWMAGRIANNLLVSRLGPSVEESDSDQEAEDEAVKEDDMHTLKPKKEIGGSDVASDVAHASSNNSKAKCYKSSISLSRTGSRSPGYDDDSLLSAAFCDLRFDCSSTDLQAVSRQHSSFSVLKVVLEDLTSAPLPPFVDKSSRRHPSCLSLREKVEPPPTTDEVFERVRTVCGLMPSDFDDHSISSRSDMVDSGYGKMHHDEAPNLLTVPSSSWSKEDTVDEQTANELRDVLADSASINQCDSSKEEPSSPTLPPTTTA</sequence>
<evidence type="ECO:0000256" key="3">
    <source>
        <dbReference type="ARBA" id="ARBA00022692"/>
    </source>
</evidence>
<evidence type="ECO:0000256" key="2">
    <source>
        <dbReference type="ARBA" id="ARBA00022448"/>
    </source>
</evidence>
<evidence type="ECO:0000256" key="1">
    <source>
        <dbReference type="ARBA" id="ARBA00004141"/>
    </source>
</evidence>
<reference evidence="12 13" key="1">
    <citation type="submission" date="2015-09" db="EMBL/GenBank/DDBJ databases">
        <title>Draft genome of the parasitic nematode Teladorsagia circumcincta isolate WARC Sus (inbred).</title>
        <authorList>
            <person name="Mitreva M."/>
        </authorList>
    </citation>
    <scope>NUCLEOTIDE SEQUENCE [LARGE SCALE GENOMIC DNA]</scope>
    <source>
        <strain evidence="12 13">S</strain>
    </source>
</reference>
<evidence type="ECO:0000313" key="12">
    <source>
        <dbReference type="EMBL" id="PIO74946.1"/>
    </source>
</evidence>
<evidence type="ECO:0000256" key="9">
    <source>
        <dbReference type="SAM" id="MobiDB-lite"/>
    </source>
</evidence>
<feature type="domain" description="Potassium channel" evidence="11">
    <location>
        <begin position="29"/>
        <end position="83"/>
    </location>
</feature>
<evidence type="ECO:0000256" key="10">
    <source>
        <dbReference type="SAM" id="Phobius"/>
    </source>
</evidence>
<dbReference type="GO" id="GO:0005886">
    <property type="term" value="C:plasma membrane"/>
    <property type="evidence" value="ECO:0007669"/>
    <property type="project" value="TreeGrafter"/>
</dbReference>
<protein>
    <submittedName>
        <fullName evidence="12">Ion channel</fullName>
    </submittedName>
</protein>
<dbReference type="GO" id="GO:0015271">
    <property type="term" value="F:outward rectifier potassium channel activity"/>
    <property type="evidence" value="ECO:0007669"/>
    <property type="project" value="TreeGrafter"/>
</dbReference>
<keyword evidence="6 10" id="KW-0472">Membrane</keyword>
<evidence type="ECO:0000256" key="8">
    <source>
        <dbReference type="RuleBase" id="RU003857"/>
    </source>
</evidence>
<keyword evidence="5 8" id="KW-0406">Ion transport</keyword>
<proteinExistence type="inferred from homology"/>
<feature type="region of interest" description="Disordered" evidence="9">
    <location>
        <begin position="440"/>
        <end position="505"/>
    </location>
</feature>
<comment type="subcellular location">
    <subcellularLocation>
        <location evidence="1">Membrane</location>
        <topology evidence="1">Multi-pass membrane protein</topology>
    </subcellularLocation>
</comment>
<dbReference type="Pfam" id="PF07885">
    <property type="entry name" value="Ion_trans_2"/>
    <property type="match status" value="2"/>
</dbReference>
<feature type="compositionally biased region" description="Basic and acidic residues" evidence="9">
    <location>
        <begin position="283"/>
        <end position="296"/>
    </location>
</feature>
<organism evidence="12 13">
    <name type="scientific">Teladorsagia circumcincta</name>
    <name type="common">Brown stomach worm</name>
    <name type="synonym">Ostertagia circumcincta</name>
    <dbReference type="NCBI Taxonomy" id="45464"/>
    <lineage>
        <taxon>Eukaryota</taxon>
        <taxon>Metazoa</taxon>
        <taxon>Ecdysozoa</taxon>
        <taxon>Nematoda</taxon>
        <taxon>Chromadorea</taxon>
        <taxon>Rhabditida</taxon>
        <taxon>Rhabditina</taxon>
        <taxon>Rhabditomorpha</taxon>
        <taxon>Strongyloidea</taxon>
        <taxon>Trichostrongylidae</taxon>
        <taxon>Teladorsagia</taxon>
    </lineage>
</organism>
<accession>A0A2G9UXT2</accession>
<keyword evidence="13" id="KW-1185">Reference proteome</keyword>
<dbReference type="PANTHER" id="PTHR11003">
    <property type="entry name" value="POTASSIUM CHANNEL, SUBFAMILY K"/>
    <property type="match status" value="1"/>
</dbReference>
<dbReference type="PRINTS" id="PR01333">
    <property type="entry name" value="2POREKCHANEL"/>
</dbReference>
<feature type="domain" description="Potassium channel" evidence="11">
    <location>
        <begin position="144"/>
        <end position="186"/>
    </location>
</feature>
<evidence type="ECO:0000313" key="13">
    <source>
        <dbReference type="Proteomes" id="UP000230423"/>
    </source>
</evidence>
<evidence type="ECO:0000256" key="6">
    <source>
        <dbReference type="ARBA" id="ARBA00023136"/>
    </source>
</evidence>
<name>A0A2G9UXT2_TELCI</name>
<evidence type="ECO:0000259" key="11">
    <source>
        <dbReference type="Pfam" id="PF07885"/>
    </source>
</evidence>
<evidence type="ECO:0000256" key="5">
    <source>
        <dbReference type="ARBA" id="ARBA00023065"/>
    </source>
</evidence>
<dbReference type="PANTHER" id="PTHR11003:SF86">
    <property type="entry name" value="POTASSIUM CHANNEL DOMAIN-CONTAINING PROTEIN"/>
    <property type="match status" value="1"/>
</dbReference>
<keyword evidence="4 10" id="KW-1133">Transmembrane helix</keyword>
<dbReference type="EMBL" id="KZ345199">
    <property type="protein sequence ID" value="PIO74946.1"/>
    <property type="molecule type" value="Genomic_DNA"/>
</dbReference>
<evidence type="ECO:0000256" key="7">
    <source>
        <dbReference type="ARBA" id="ARBA00023303"/>
    </source>
</evidence>
<keyword evidence="7 8" id="KW-0407">Ion channel</keyword>
<dbReference type="OrthoDB" id="297496at2759"/>
<dbReference type="GO" id="GO:0022841">
    <property type="term" value="F:potassium ion leak channel activity"/>
    <property type="evidence" value="ECO:0007669"/>
    <property type="project" value="TreeGrafter"/>
</dbReference>
<feature type="transmembrane region" description="Helical" evidence="10">
    <location>
        <begin position="65"/>
        <end position="84"/>
    </location>
</feature>
<dbReference type="InterPro" id="IPR013099">
    <property type="entry name" value="K_chnl_dom"/>
</dbReference>
<keyword evidence="2 8" id="KW-0813">Transport</keyword>
<evidence type="ECO:0000256" key="4">
    <source>
        <dbReference type="ARBA" id="ARBA00022989"/>
    </source>
</evidence>
<keyword evidence="3 8" id="KW-0812">Transmembrane</keyword>
<dbReference type="SUPFAM" id="SSF81324">
    <property type="entry name" value="Voltage-gated potassium channels"/>
    <property type="match status" value="2"/>
</dbReference>
<feature type="region of interest" description="Disordered" evidence="9">
    <location>
        <begin position="266"/>
        <end position="306"/>
    </location>
</feature>
<feature type="compositionally biased region" description="Acidic residues" evidence="9">
    <location>
        <begin position="268"/>
        <end position="282"/>
    </location>
</feature>
<gene>
    <name evidence="12" type="ORF">TELCIR_03037</name>
</gene>
<dbReference type="InterPro" id="IPR003280">
    <property type="entry name" value="2pore_dom_K_chnl"/>
</dbReference>